<keyword evidence="2" id="KW-1185">Reference proteome</keyword>
<reference evidence="1" key="2">
    <citation type="submission" date="2020-11" db="EMBL/GenBank/DDBJ databases">
        <authorList>
            <person name="McCartney M.A."/>
            <person name="Auch B."/>
            <person name="Kono T."/>
            <person name="Mallez S."/>
            <person name="Becker A."/>
            <person name="Gohl D.M."/>
            <person name="Silverstein K.A.T."/>
            <person name="Koren S."/>
            <person name="Bechman K.B."/>
            <person name="Herman A."/>
            <person name="Abrahante J.E."/>
            <person name="Garbe J."/>
        </authorList>
    </citation>
    <scope>NUCLEOTIDE SEQUENCE</scope>
    <source>
        <strain evidence="1">Duluth1</strain>
        <tissue evidence="1">Whole animal</tissue>
    </source>
</reference>
<proteinExistence type="predicted"/>
<gene>
    <name evidence="1" type="ORF">DPMN_107985</name>
</gene>
<organism evidence="1 2">
    <name type="scientific">Dreissena polymorpha</name>
    <name type="common">Zebra mussel</name>
    <name type="synonym">Mytilus polymorpha</name>
    <dbReference type="NCBI Taxonomy" id="45954"/>
    <lineage>
        <taxon>Eukaryota</taxon>
        <taxon>Metazoa</taxon>
        <taxon>Spiralia</taxon>
        <taxon>Lophotrochozoa</taxon>
        <taxon>Mollusca</taxon>
        <taxon>Bivalvia</taxon>
        <taxon>Autobranchia</taxon>
        <taxon>Heteroconchia</taxon>
        <taxon>Euheterodonta</taxon>
        <taxon>Imparidentia</taxon>
        <taxon>Neoheterodontei</taxon>
        <taxon>Myida</taxon>
        <taxon>Dreissenoidea</taxon>
        <taxon>Dreissenidae</taxon>
        <taxon>Dreissena</taxon>
    </lineage>
</organism>
<protein>
    <submittedName>
        <fullName evidence="1">Uncharacterized protein</fullName>
    </submittedName>
</protein>
<sequence length="148" mass="17083">MPDTFPDHQSSIPIDGRFTTNLRFADDIYLIDGTSSEFQDLTKRLYEEREQAAPLDTPTKCLVVFTLLYSYAPLAIYAVTEWRKHDWELKNLQKPFGDWLGVDTSLMQDCAPGHNRGRLPPSPREHKLEEQCKRSFLSISYSQQPTTT</sequence>
<name>A0A9D4K7S3_DREPO</name>
<dbReference type="AlphaFoldDB" id="A0A9D4K7S3"/>
<evidence type="ECO:0000313" key="2">
    <source>
        <dbReference type="Proteomes" id="UP000828390"/>
    </source>
</evidence>
<dbReference type="Proteomes" id="UP000828390">
    <property type="component" value="Unassembled WGS sequence"/>
</dbReference>
<evidence type="ECO:0000313" key="1">
    <source>
        <dbReference type="EMBL" id="KAH3834653.1"/>
    </source>
</evidence>
<dbReference type="EMBL" id="JAIWYP010000004">
    <property type="protein sequence ID" value="KAH3834653.1"/>
    <property type="molecule type" value="Genomic_DNA"/>
</dbReference>
<comment type="caution">
    <text evidence="1">The sequence shown here is derived from an EMBL/GenBank/DDBJ whole genome shotgun (WGS) entry which is preliminary data.</text>
</comment>
<accession>A0A9D4K7S3</accession>
<reference evidence="1" key="1">
    <citation type="journal article" date="2019" name="bioRxiv">
        <title>The Genome of the Zebra Mussel, Dreissena polymorpha: A Resource for Invasive Species Research.</title>
        <authorList>
            <person name="McCartney M.A."/>
            <person name="Auch B."/>
            <person name="Kono T."/>
            <person name="Mallez S."/>
            <person name="Zhang Y."/>
            <person name="Obille A."/>
            <person name="Becker A."/>
            <person name="Abrahante J.E."/>
            <person name="Garbe J."/>
            <person name="Badalamenti J.P."/>
            <person name="Herman A."/>
            <person name="Mangelson H."/>
            <person name="Liachko I."/>
            <person name="Sullivan S."/>
            <person name="Sone E.D."/>
            <person name="Koren S."/>
            <person name="Silverstein K.A.T."/>
            <person name="Beckman K.B."/>
            <person name="Gohl D.M."/>
        </authorList>
    </citation>
    <scope>NUCLEOTIDE SEQUENCE</scope>
    <source>
        <strain evidence="1">Duluth1</strain>
        <tissue evidence="1">Whole animal</tissue>
    </source>
</reference>